<dbReference type="RefSeq" id="WP_120694798.1">
    <property type="nucleotide sequence ID" value="NZ_RBDX01000001.1"/>
</dbReference>
<keyword evidence="5" id="KW-1185">Reference proteome</keyword>
<dbReference type="PANTHER" id="PTHR11707:SF28">
    <property type="entry name" value="60 KDA LYSOPHOSPHOLIPASE"/>
    <property type="match status" value="1"/>
</dbReference>
<dbReference type="Pfam" id="PF17763">
    <property type="entry name" value="Asparaginase_C"/>
    <property type="match status" value="1"/>
</dbReference>
<dbReference type="Gene3D" id="3.40.50.1170">
    <property type="entry name" value="L-asparaginase, N-terminal domain"/>
    <property type="match status" value="1"/>
</dbReference>
<sequence>MTAPLGDGSTGTVRWVALGGTLQAVGHDAFDLHSYHLTGKSLSPEEVMAPVADLLGDVRPEVWGTAPSHHLGLDDVLALLAHVRAVAERDRPSGIVVTCGSNGLEEIAYLLWLLYPGPVPVVVTAAMRPPTAVGSDALDNLGASVAVARSAEAGTSSVLVVSDGAVLHPAAVHKGHTSRVDSFSRSAPALGRATAAGEARLRLPVAPSPVAGVPVPSALPRVEIVTSCLGADGAAIRAAVAAGGRAVVSAGMGAGFTTPGERDALREAACDGVVVCQSRRTPAGRVLPAEPWLLVSNRLTPQKARLALAVGLAVGADRAGLQDLLDAPR</sequence>
<dbReference type="Gene3D" id="3.40.50.40">
    <property type="match status" value="1"/>
</dbReference>
<dbReference type="InterPro" id="IPR040919">
    <property type="entry name" value="Asparaginase_C"/>
</dbReference>
<dbReference type="EMBL" id="RBDX01000001">
    <property type="protein sequence ID" value="RKN12805.1"/>
    <property type="molecule type" value="Genomic_DNA"/>
</dbReference>
<dbReference type="Pfam" id="PF00710">
    <property type="entry name" value="Asparaginase"/>
    <property type="match status" value="1"/>
</dbReference>
<dbReference type="AlphaFoldDB" id="A0A3A9WIK4"/>
<dbReference type="SUPFAM" id="SSF53774">
    <property type="entry name" value="Glutaminase/Asparaginase"/>
    <property type="match status" value="1"/>
</dbReference>
<name>A0A3A9WIK4_9ACTN</name>
<evidence type="ECO:0000259" key="1">
    <source>
        <dbReference type="Pfam" id="PF00710"/>
    </source>
</evidence>
<reference evidence="5 6" key="1">
    <citation type="submission" date="2018-09" db="EMBL/GenBank/DDBJ databases">
        <title>Streptomyces sp. nov. DS1-2, an endophytic actinomycete isolated from roots of Dendrobium scabrilingue.</title>
        <authorList>
            <person name="Kuncharoen N."/>
            <person name="Kudo T."/>
            <person name="Ohkuma M."/>
            <person name="Yuki M."/>
            <person name="Tanasupawat S."/>
        </authorList>
    </citation>
    <scope>NUCLEOTIDE SEQUENCE [LARGE SCALE GENOMIC DNA]</scope>
    <source>
        <strain evidence="3 6">AZ1-7</strain>
        <strain evidence="4 5">DS1-2</strain>
    </source>
</reference>
<dbReference type="GO" id="GO:0004067">
    <property type="term" value="F:asparaginase activity"/>
    <property type="evidence" value="ECO:0007669"/>
    <property type="project" value="UniProtKB-UniRule"/>
</dbReference>
<dbReference type="EMBL" id="RBDY01000001">
    <property type="protein sequence ID" value="RKN27430.1"/>
    <property type="molecule type" value="Genomic_DNA"/>
</dbReference>
<feature type="domain" description="Asparaginase/glutaminase C-terminal" evidence="2">
    <location>
        <begin position="221"/>
        <end position="324"/>
    </location>
</feature>
<dbReference type="InterPro" id="IPR027474">
    <property type="entry name" value="L-asparaginase_N"/>
</dbReference>
<accession>A0A3A9WIK4</accession>
<dbReference type="InterPro" id="IPR006034">
    <property type="entry name" value="Asparaginase/glutaminase-like"/>
</dbReference>
<proteinExistence type="predicted"/>
<evidence type="ECO:0000313" key="3">
    <source>
        <dbReference type="EMBL" id="RKN12805.1"/>
    </source>
</evidence>
<dbReference type="PIRSF" id="PIRSF500176">
    <property type="entry name" value="L_ASNase"/>
    <property type="match status" value="1"/>
</dbReference>
<dbReference type="PIRSF" id="PIRSF001220">
    <property type="entry name" value="L-ASNase_gatD"/>
    <property type="match status" value="1"/>
</dbReference>
<dbReference type="SMART" id="SM00870">
    <property type="entry name" value="Asparaginase"/>
    <property type="match status" value="1"/>
</dbReference>
<evidence type="ECO:0000313" key="5">
    <source>
        <dbReference type="Proteomes" id="UP000268652"/>
    </source>
</evidence>
<dbReference type="PRINTS" id="PR00139">
    <property type="entry name" value="ASNGLNASE"/>
</dbReference>
<dbReference type="OrthoDB" id="9788068at2"/>
<evidence type="ECO:0000313" key="6">
    <source>
        <dbReference type="Proteomes" id="UP000275024"/>
    </source>
</evidence>
<dbReference type="PROSITE" id="PS51732">
    <property type="entry name" value="ASN_GLN_ASE_3"/>
    <property type="match status" value="1"/>
</dbReference>
<dbReference type="InterPro" id="IPR027473">
    <property type="entry name" value="L-asparaginase_C"/>
</dbReference>
<evidence type="ECO:0008006" key="7">
    <source>
        <dbReference type="Google" id="ProtNLM"/>
    </source>
</evidence>
<dbReference type="InterPro" id="IPR036152">
    <property type="entry name" value="Asp/glu_Ase-like_sf"/>
</dbReference>
<dbReference type="PANTHER" id="PTHR11707">
    <property type="entry name" value="L-ASPARAGINASE"/>
    <property type="match status" value="1"/>
</dbReference>
<comment type="caution">
    <text evidence="3">The sequence shown here is derived from an EMBL/GenBank/DDBJ whole genome shotgun (WGS) entry which is preliminary data.</text>
</comment>
<gene>
    <name evidence="4" type="ORF">D7318_00485</name>
    <name evidence="3" type="ORF">D7319_02410</name>
</gene>
<organism evidence="3 6">
    <name type="scientific">Streptomyces radicis</name>
    <dbReference type="NCBI Taxonomy" id="1750517"/>
    <lineage>
        <taxon>Bacteria</taxon>
        <taxon>Bacillati</taxon>
        <taxon>Actinomycetota</taxon>
        <taxon>Actinomycetes</taxon>
        <taxon>Kitasatosporales</taxon>
        <taxon>Streptomycetaceae</taxon>
        <taxon>Streptomyces</taxon>
    </lineage>
</organism>
<feature type="domain" description="L-asparaginase N-terminal" evidence="1">
    <location>
        <begin position="15"/>
        <end position="193"/>
    </location>
</feature>
<dbReference type="Proteomes" id="UP000268652">
    <property type="component" value="Unassembled WGS sequence"/>
</dbReference>
<dbReference type="Proteomes" id="UP000275024">
    <property type="component" value="Unassembled WGS sequence"/>
</dbReference>
<protein>
    <recommendedName>
        <fullName evidence="7">Asparaginase</fullName>
    </recommendedName>
</protein>
<evidence type="ECO:0000313" key="4">
    <source>
        <dbReference type="EMBL" id="RKN27430.1"/>
    </source>
</evidence>
<evidence type="ECO:0000259" key="2">
    <source>
        <dbReference type="Pfam" id="PF17763"/>
    </source>
</evidence>
<dbReference type="InterPro" id="IPR037152">
    <property type="entry name" value="L-asparaginase_N_sf"/>
</dbReference>